<dbReference type="PANTHER" id="PTHR47718:SF17">
    <property type="entry name" value="PROTEIN FAR1-RELATED SEQUENCE 5-LIKE"/>
    <property type="match status" value="1"/>
</dbReference>
<dbReference type="EMBL" id="JBJUIK010000001">
    <property type="protein sequence ID" value="KAL3538149.1"/>
    <property type="molecule type" value="Genomic_DNA"/>
</dbReference>
<keyword evidence="3" id="KW-1185">Reference proteome</keyword>
<dbReference type="PANTHER" id="PTHR47718">
    <property type="entry name" value="OS01G0519700 PROTEIN"/>
    <property type="match status" value="1"/>
</dbReference>
<sequence>MSKMHYESSGDVMVFDTIYRTNKYNMICAPFVGVNNHWKNVYFGCAFLHNENASSFEWLFTSFLDSMSGKAPNTIFTDQDAAIATAIKKVFPNSCHSLCKEYTRTIFFKFQDEFLQGVLEKDVEASTDGTYTYYTVQRGWLCRHTLGVMHVNLDLNSIPRCYVLRRWTKWAKHDHPVERHDSHKNNTLSSSLTVRLSNLMRDSFSLMRMAIGDDASEQIVRRYLSRARFEVSRHQNNVFSNESSVLQYTCDNERSNLPCNNLVLNPKSRRQKEKENLRLKSCVENRKTKKRRQEAHIANGNENYHEVVDQINYHNLYHGNANHPFSQLLTQVQRDGSEVIYAQK</sequence>
<dbReference type="AlphaFoldDB" id="A0ABD3B3X2"/>
<gene>
    <name evidence="2" type="ORF">ACH5RR_001515</name>
</gene>
<evidence type="ECO:0000259" key="1">
    <source>
        <dbReference type="Pfam" id="PF10551"/>
    </source>
</evidence>
<accession>A0ABD3B3X2</accession>
<dbReference type="InterPro" id="IPR018289">
    <property type="entry name" value="MULE_transposase_dom"/>
</dbReference>
<proteinExistence type="predicted"/>
<reference evidence="2 3" key="1">
    <citation type="submission" date="2024-11" db="EMBL/GenBank/DDBJ databases">
        <title>A near-complete genome assembly of Cinchona calisaya.</title>
        <authorList>
            <person name="Lian D.C."/>
            <person name="Zhao X.W."/>
            <person name="Wei L."/>
        </authorList>
    </citation>
    <scope>NUCLEOTIDE SEQUENCE [LARGE SCALE GENOMIC DNA]</scope>
    <source>
        <tissue evidence="2">Nenye</tissue>
    </source>
</reference>
<protein>
    <recommendedName>
        <fullName evidence="1">MULE transposase domain-containing protein</fullName>
    </recommendedName>
</protein>
<evidence type="ECO:0000313" key="3">
    <source>
        <dbReference type="Proteomes" id="UP001630127"/>
    </source>
</evidence>
<dbReference type="Pfam" id="PF10551">
    <property type="entry name" value="MULE"/>
    <property type="match status" value="1"/>
</dbReference>
<feature type="domain" description="MULE transposase" evidence="1">
    <location>
        <begin position="12"/>
        <end position="99"/>
    </location>
</feature>
<organism evidence="2 3">
    <name type="scientific">Cinchona calisaya</name>
    <dbReference type="NCBI Taxonomy" id="153742"/>
    <lineage>
        <taxon>Eukaryota</taxon>
        <taxon>Viridiplantae</taxon>
        <taxon>Streptophyta</taxon>
        <taxon>Embryophyta</taxon>
        <taxon>Tracheophyta</taxon>
        <taxon>Spermatophyta</taxon>
        <taxon>Magnoliopsida</taxon>
        <taxon>eudicotyledons</taxon>
        <taxon>Gunneridae</taxon>
        <taxon>Pentapetalae</taxon>
        <taxon>asterids</taxon>
        <taxon>lamiids</taxon>
        <taxon>Gentianales</taxon>
        <taxon>Rubiaceae</taxon>
        <taxon>Cinchonoideae</taxon>
        <taxon>Cinchoneae</taxon>
        <taxon>Cinchona</taxon>
    </lineage>
</organism>
<dbReference type="Proteomes" id="UP001630127">
    <property type="component" value="Unassembled WGS sequence"/>
</dbReference>
<comment type="caution">
    <text evidence="2">The sequence shown here is derived from an EMBL/GenBank/DDBJ whole genome shotgun (WGS) entry which is preliminary data.</text>
</comment>
<name>A0ABD3B3X2_9GENT</name>
<evidence type="ECO:0000313" key="2">
    <source>
        <dbReference type="EMBL" id="KAL3538149.1"/>
    </source>
</evidence>